<dbReference type="PANTHER" id="PTHR32309:SF13">
    <property type="entry name" value="FERRIC ENTEROBACTIN TRANSPORT PROTEIN FEPE"/>
    <property type="match status" value="1"/>
</dbReference>
<accession>A0A6V8MHD1</accession>
<sequence length="398" mass="44092">MERKVTDNPDAVNLLDYLEVMAKHWRMIAKVSAATFVVSLAVSFMLPKIYSSTAMILPPQQDGSLVGMMNAMSGGMASLAGDLLGKGTTADLYVGMLNSREIQDKVIDRFKLMQVYDKDNRFDTYKELDKNTDIAAGKKDGIISITVEDKNPKLAADMANAFADELGRLTVRLNLTSAGQNRSYLEERLAKTKQDLSKAEDALKQFQSKNKVLDVPEQAKVSILGVADLKAQLAVQEVQLAGVRSRLTDTSPEVQGLQASMAKLRAQIARIEGSDKQGAIPSVGSVPQLGQEYVRLMREFRVQEAVFELLTKQYEMAKFSEGNKNDGVQVIQTATVPDKKVKPKRILIVLGATVVMGVLATLYAFLCESKERMSEEDSERWKLIRNMLKLKPLHTAKR</sequence>
<dbReference type="Proteomes" id="UP000556026">
    <property type="component" value="Unassembled WGS sequence"/>
</dbReference>
<dbReference type="Pfam" id="PF02706">
    <property type="entry name" value="Wzz"/>
    <property type="match status" value="1"/>
</dbReference>
<feature type="coiled-coil region" evidence="6">
    <location>
        <begin position="182"/>
        <end position="209"/>
    </location>
</feature>
<keyword evidence="11" id="KW-1185">Reference proteome</keyword>
<evidence type="ECO:0000256" key="3">
    <source>
        <dbReference type="ARBA" id="ARBA00022692"/>
    </source>
</evidence>
<dbReference type="InterPro" id="IPR032807">
    <property type="entry name" value="GNVR"/>
</dbReference>
<comment type="subcellular location">
    <subcellularLocation>
        <location evidence="1">Cell membrane</location>
        <topology evidence="1">Multi-pass membrane protein</topology>
    </subcellularLocation>
</comment>
<dbReference type="EMBL" id="BLXX01000004">
    <property type="protein sequence ID" value="GFO59401.1"/>
    <property type="molecule type" value="Genomic_DNA"/>
</dbReference>
<comment type="caution">
    <text evidence="10">The sequence shown here is derived from an EMBL/GenBank/DDBJ whole genome shotgun (WGS) entry which is preliminary data.</text>
</comment>
<name>A0A6V8MHD1_9BACT</name>
<keyword evidence="5 7" id="KW-0472">Membrane</keyword>
<evidence type="ECO:0000313" key="11">
    <source>
        <dbReference type="Proteomes" id="UP000556026"/>
    </source>
</evidence>
<evidence type="ECO:0000313" key="10">
    <source>
        <dbReference type="EMBL" id="GFO59401.1"/>
    </source>
</evidence>
<evidence type="ECO:0000256" key="7">
    <source>
        <dbReference type="SAM" id="Phobius"/>
    </source>
</evidence>
<evidence type="ECO:0000259" key="9">
    <source>
        <dbReference type="Pfam" id="PF13807"/>
    </source>
</evidence>
<dbReference type="GO" id="GO:0004713">
    <property type="term" value="F:protein tyrosine kinase activity"/>
    <property type="evidence" value="ECO:0007669"/>
    <property type="project" value="TreeGrafter"/>
</dbReference>
<feature type="transmembrane region" description="Helical" evidence="7">
    <location>
        <begin position="346"/>
        <end position="366"/>
    </location>
</feature>
<protein>
    <submittedName>
        <fullName evidence="10">Polysaccharide chain length determinant protein</fullName>
    </submittedName>
</protein>
<dbReference type="Pfam" id="PF13807">
    <property type="entry name" value="GNVR"/>
    <property type="match status" value="1"/>
</dbReference>
<reference evidence="11" key="1">
    <citation type="submission" date="2020-06" db="EMBL/GenBank/DDBJ databases">
        <title>Draft genomic sequence of Geomonas sp. Red330.</title>
        <authorList>
            <person name="Itoh H."/>
            <person name="Zhenxing X."/>
            <person name="Ushijima N."/>
            <person name="Masuda Y."/>
            <person name="Shiratori Y."/>
            <person name="Senoo K."/>
        </authorList>
    </citation>
    <scope>NUCLEOTIDE SEQUENCE [LARGE SCALE GENOMIC DNA]</scope>
    <source>
        <strain evidence="11">Red330</strain>
    </source>
</reference>
<keyword evidence="2" id="KW-1003">Cell membrane</keyword>
<feature type="transmembrane region" description="Helical" evidence="7">
    <location>
        <begin position="27"/>
        <end position="46"/>
    </location>
</feature>
<evidence type="ECO:0000256" key="2">
    <source>
        <dbReference type="ARBA" id="ARBA00022475"/>
    </source>
</evidence>
<dbReference type="RefSeq" id="WP_183354239.1">
    <property type="nucleotide sequence ID" value="NZ_BLXX01000004.1"/>
</dbReference>
<dbReference type="InterPro" id="IPR003856">
    <property type="entry name" value="LPS_length_determ_N"/>
</dbReference>
<feature type="domain" description="Polysaccharide chain length determinant N-terminal" evidence="8">
    <location>
        <begin position="12"/>
        <end position="108"/>
    </location>
</feature>
<dbReference type="GO" id="GO:0005886">
    <property type="term" value="C:plasma membrane"/>
    <property type="evidence" value="ECO:0007669"/>
    <property type="project" value="UniProtKB-SubCell"/>
</dbReference>
<dbReference type="AlphaFoldDB" id="A0A6V8MHD1"/>
<evidence type="ECO:0000256" key="1">
    <source>
        <dbReference type="ARBA" id="ARBA00004651"/>
    </source>
</evidence>
<evidence type="ECO:0000256" key="6">
    <source>
        <dbReference type="SAM" id="Coils"/>
    </source>
</evidence>
<evidence type="ECO:0000256" key="5">
    <source>
        <dbReference type="ARBA" id="ARBA00023136"/>
    </source>
</evidence>
<dbReference type="Gene3D" id="3.30.1890.10">
    <property type="entry name" value="FepE-like"/>
    <property type="match status" value="1"/>
</dbReference>
<feature type="domain" description="Tyrosine-protein kinase G-rich" evidence="9">
    <location>
        <begin position="290"/>
        <end position="366"/>
    </location>
</feature>
<evidence type="ECO:0000259" key="8">
    <source>
        <dbReference type="Pfam" id="PF02706"/>
    </source>
</evidence>
<proteinExistence type="predicted"/>
<keyword evidence="4 7" id="KW-1133">Transmembrane helix</keyword>
<dbReference type="InterPro" id="IPR050445">
    <property type="entry name" value="Bact_polysacc_biosynth/exp"/>
</dbReference>
<dbReference type="PANTHER" id="PTHR32309">
    <property type="entry name" value="TYROSINE-PROTEIN KINASE"/>
    <property type="match status" value="1"/>
</dbReference>
<keyword evidence="6" id="KW-0175">Coiled coil</keyword>
<keyword evidence="3 7" id="KW-0812">Transmembrane</keyword>
<evidence type="ECO:0000256" key="4">
    <source>
        <dbReference type="ARBA" id="ARBA00022989"/>
    </source>
</evidence>
<gene>
    <name evidence="10" type="ORF">GMST_17260</name>
</gene>
<organism evidence="10 11">
    <name type="scientific">Geomonas silvestris</name>
    <dbReference type="NCBI Taxonomy" id="2740184"/>
    <lineage>
        <taxon>Bacteria</taxon>
        <taxon>Pseudomonadati</taxon>
        <taxon>Thermodesulfobacteriota</taxon>
        <taxon>Desulfuromonadia</taxon>
        <taxon>Geobacterales</taxon>
        <taxon>Geobacteraceae</taxon>
        <taxon>Geomonas</taxon>
    </lineage>
</organism>